<comment type="caution">
    <text evidence="1">The sequence shown here is derived from an EMBL/GenBank/DDBJ whole genome shotgun (WGS) entry which is preliminary data.</text>
</comment>
<evidence type="ECO:0000313" key="2">
    <source>
        <dbReference type="Proteomes" id="UP000032047"/>
    </source>
</evidence>
<name>A0A0D0G428_9BACL</name>
<keyword evidence="2" id="KW-1185">Reference proteome</keyword>
<accession>A0A0D0G428</accession>
<sequence length="160" mass="18333">MGTYYSLGIISEFVAESEKTLTQAEWEQLLTKRLDLSLFQLTIHGNKIYGSLYPEIFKENIKDFYQILKEIAGPNRSENIDYYEKTFGSNLDDYHYSETVLFVEGSDGSLIKIGVRFALLFVEGKVSVEIFNTEPHLINWLFRNSKIANKLAGCVISEIV</sequence>
<dbReference type="EMBL" id="JXTG01000024">
    <property type="protein sequence ID" value="KIP20120.1"/>
    <property type="molecule type" value="Genomic_DNA"/>
</dbReference>
<proteinExistence type="predicted"/>
<organism evidence="1 2">
    <name type="scientific">Anoxybacillus ayderensis</name>
    <dbReference type="NCBI Taxonomy" id="265546"/>
    <lineage>
        <taxon>Bacteria</taxon>
        <taxon>Bacillati</taxon>
        <taxon>Bacillota</taxon>
        <taxon>Bacilli</taxon>
        <taxon>Bacillales</taxon>
        <taxon>Anoxybacillaceae</taxon>
        <taxon>Anoxybacillus</taxon>
    </lineage>
</organism>
<evidence type="ECO:0000313" key="1">
    <source>
        <dbReference type="EMBL" id="KIP20120.1"/>
    </source>
</evidence>
<gene>
    <name evidence="1" type="ORF">JV16_02698</name>
</gene>
<dbReference type="Proteomes" id="UP000032047">
    <property type="component" value="Unassembled WGS sequence"/>
</dbReference>
<reference evidence="1 2" key="1">
    <citation type="submission" date="2015-01" db="EMBL/GenBank/DDBJ databases">
        <title>Genome sequence of Anoxybacillus ayderensis strain AB04.</title>
        <authorList>
            <person name="Belduz A.O."/>
            <person name="Canakci S."/>
            <person name="Chan K.-G."/>
            <person name="Kahar U.M."/>
            <person name="Yaakob A.S."/>
            <person name="Chan C.S."/>
            <person name="Goh K.M."/>
        </authorList>
    </citation>
    <scope>NUCLEOTIDE SEQUENCE [LARGE SCALE GENOMIC DNA]</scope>
    <source>
        <strain evidence="1 2">AB04</strain>
    </source>
</reference>
<dbReference type="RefSeq" id="WP_042536288.1">
    <property type="nucleotide sequence ID" value="NZ_JXTG01000024.1"/>
</dbReference>
<dbReference type="AlphaFoldDB" id="A0A0D0G428"/>
<protein>
    <submittedName>
        <fullName evidence="1">Uncharacterized protein</fullName>
    </submittedName>
</protein>